<accession>A0A7H0XFZ7</accession>
<sequence length="73" mass="8352">MTTDKTIAFIRAGYKLIAEAYDVHAAYAAYQYAYGMTTMAAAHFIIDFATEEQLRVEMKEIYQNYVDTGRTHS</sequence>
<proteinExistence type="predicted"/>
<reference evidence="1 2" key="1">
    <citation type="submission" date="2020-07" db="EMBL/GenBank/DDBJ databases">
        <authorList>
            <person name="Martino G."/>
            <person name="Holtappels D."/>
            <person name="Wagemans J."/>
            <person name="Lavigne R."/>
            <person name="Turina M."/>
            <person name="Ciuffo M."/>
        </authorList>
    </citation>
    <scope>NUCLEOTIDE SEQUENCE [LARGE SCALE GENOMIC DNA]</scope>
</reference>
<keyword evidence="2" id="KW-1185">Reference proteome</keyword>
<name>A0A7H0XFZ7_9CAUD</name>
<dbReference type="EMBL" id="MT740307">
    <property type="protein sequence ID" value="QNR53937.1"/>
    <property type="molecule type" value="Genomic_DNA"/>
</dbReference>
<evidence type="ECO:0000313" key="1">
    <source>
        <dbReference type="EMBL" id="QNR53937.1"/>
    </source>
</evidence>
<protein>
    <submittedName>
        <fullName evidence="1">Uncharacterized protein</fullName>
    </submittedName>
</protein>
<evidence type="ECO:0000313" key="2">
    <source>
        <dbReference type="Proteomes" id="UP000516415"/>
    </source>
</evidence>
<dbReference type="Proteomes" id="UP000516415">
    <property type="component" value="Segment"/>
</dbReference>
<organism evidence="1 2">
    <name type="scientific">Pseudomonas phage phiK7A1</name>
    <dbReference type="NCBI Taxonomy" id="2759194"/>
    <lineage>
        <taxon>Viruses</taxon>
        <taxon>Duplodnaviria</taxon>
        <taxon>Heunggongvirae</taxon>
        <taxon>Uroviricota</taxon>
        <taxon>Caudoviricetes</taxon>
        <taxon>Vandenendeviridae</taxon>
        <taxon>Gorskivirinae</taxon>
        <taxon>Torinovirus</taxon>
        <taxon>Torinovirus K7A1</taxon>
    </lineage>
</organism>
<gene>
    <name evidence="1" type="ORF">phiK7A1_149</name>
</gene>